<proteinExistence type="predicted"/>
<evidence type="ECO:0000313" key="3">
    <source>
        <dbReference type="Proteomes" id="UP000476511"/>
    </source>
</evidence>
<dbReference type="Proteomes" id="UP000476511">
    <property type="component" value="Unassembled WGS sequence"/>
</dbReference>
<keyword evidence="1" id="KW-0732">Signal</keyword>
<reference evidence="2 3" key="1">
    <citation type="submission" date="2019-11" db="EMBL/GenBank/DDBJ databases">
        <title>Agromyces kandeliae sp. nov., isolated from mangrove soil.</title>
        <authorList>
            <person name="Wang R."/>
        </authorList>
    </citation>
    <scope>NUCLEOTIDE SEQUENCE [LARGE SCALE GENOMIC DNA]</scope>
    <source>
        <strain evidence="2 3">Q22</strain>
    </source>
</reference>
<comment type="caution">
    <text evidence="2">The sequence shown here is derived from an EMBL/GenBank/DDBJ whole genome shotgun (WGS) entry which is preliminary data.</text>
</comment>
<sequence length="203" mass="20757">MRILSRTTLALTVVAAIAMFGIAAPAQAAPPAHSNAPAASATAGAPTGQDVTITYDLNRGAQAIAGQACELDGGDIPCDDVADSTTKKASTYSVDLTGLSVGDHVFTVTFVLTDGGTAAASAEFTIEQTLEEACASLTGILTTSETETWVWKCIADPYTGSIPTPIELVETGIEVLTPYCESGDFGGSFASAPPLLGEWYCNA</sequence>
<gene>
    <name evidence="2" type="ORF">GJR97_06215</name>
</gene>
<evidence type="ECO:0000256" key="1">
    <source>
        <dbReference type="SAM" id="SignalP"/>
    </source>
</evidence>
<keyword evidence="3" id="KW-1185">Reference proteome</keyword>
<dbReference type="AlphaFoldDB" id="A0A6L5R046"/>
<protein>
    <recommendedName>
        <fullName evidence="4">Ig-like domain-containing protein</fullName>
    </recommendedName>
</protein>
<feature type="chain" id="PRO_5026713327" description="Ig-like domain-containing protein" evidence="1">
    <location>
        <begin position="29"/>
        <end position="203"/>
    </location>
</feature>
<dbReference type="RefSeq" id="WP_154345634.1">
    <property type="nucleotide sequence ID" value="NZ_WKJD01000009.1"/>
</dbReference>
<accession>A0A6L5R046</accession>
<name>A0A6L5R046_9MICO</name>
<feature type="signal peptide" evidence="1">
    <location>
        <begin position="1"/>
        <end position="28"/>
    </location>
</feature>
<evidence type="ECO:0008006" key="4">
    <source>
        <dbReference type="Google" id="ProtNLM"/>
    </source>
</evidence>
<organism evidence="2 3">
    <name type="scientific">Agromyces kandeliae</name>
    <dbReference type="NCBI Taxonomy" id="2666141"/>
    <lineage>
        <taxon>Bacteria</taxon>
        <taxon>Bacillati</taxon>
        <taxon>Actinomycetota</taxon>
        <taxon>Actinomycetes</taxon>
        <taxon>Micrococcales</taxon>
        <taxon>Microbacteriaceae</taxon>
        <taxon>Agromyces</taxon>
    </lineage>
</organism>
<evidence type="ECO:0000313" key="2">
    <source>
        <dbReference type="EMBL" id="MRX43319.1"/>
    </source>
</evidence>
<dbReference type="EMBL" id="WKJD01000009">
    <property type="protein sequence ID" value="MRX43319.1"/>
    <property type="molecule type" value="Genomic_DNA"/>
</dbReference>